<evidence type="ECO:0000256" key="1">
    <source>
        <dbReference type="SAM" id="Phobius"/>
    </source>
</evidence>
<dbReference type="PANTHER" id="PTHR35283:SF3">
    <property type="entry name" value="T12C22.21 PROTEIN"/>
    <property type="match status" value="1"/>
</dbReference>
<organism evidence="2 3">
    <name type="scientific">Halapricum desulfuricans</name>
    <dbReference type="NCBI Taxonomy" id="2841257"/>
    <lineage>
        <taxon>Archaea</taxon>
        <taxon>Methanobacteriati</taxon>
        <taxon>Methanobacteriota</taxon>
        <taxon>Stenosarchaea group</taxon>
        <taxon>Halobacteria</taxon>
        <taxon>Halobacteriales</taxon>
        <taxon>Haloarculaceae</taxon>
        <taxon>Halapricum</taxon>
    </lineage>
</organism>
<dbReference type="AlphaFoldDB" id="A0A897NWC4"/>
<keyword evidence="3" id="KW-1185">Reference proteome</keyword>
<dbReference type="EMBL" id="CP064791">
    <property type="protein sequence ID" value="QSG15865.1"/>
    <property type="molecule type" value="Genomic_DNA"/>
</dbReference>
<feature type="transmembrane region" description="Helical" evidence="1">
    <location>
        <begin position="86"/>
        <end position="104"/>
    </location>
</feature>
<dbReference type="Pfam" id="PF11255">
    <property type="entry name" value="DUF3054"/>
    <property type="match status" value="1"/>
</dbReference>
<feature type="transmembrane region" description="Helical" evidence="1">
    <location>
        <begin position="17"/>
        <end position="35"/>
    </location>
</feature>
<evidence type="ECO:0000313" key="3">
    <source>
        <dbReference type="Proteomes" id="UP000663292"/>
    </source>
</evidence>
<dbReference type="InterPro" id="IPR021414">
    <property type="entry name" value="DUF3054"/>
</dbReference>
<keyword evidence="1" id="KW-1133">Transmembrane helix</keyword>
<accession>A0A897NWC4</accession>
<name>A0A897NWC4_9EURY</name>
<gene>
    <name evidence="2" type="ORF">HSEST_2353</name>
</gene>
<evidence type="ECO:0000313" key="2">
    <source>
        <dbReference type="EMBL" id="QSG15865.1"/>
    </source>
</evidence>
<proteinExistence type="predicted"/>
<reference evidence="2 3" key="1">
    <citation type="submission" date="2020-11" db="EMBL/GenBank/DDBJ databases">
        <title>Carbohydrate-dependent, anaerobic sulfur respiration: A novel catabolism in halophilic archaea.</title>
        <authorList>
            <person name="Sorokin D.Y."/>
            <person name="Messina E."/>
            <person name="Smedile F."/>
            <person name="La Cono V."/>
            <person name="Hallsworth J.E."/>
            <person name="Yakimov M.M."/>
        </authorList>
    </citation>
    <scope>NUCLEOTIDE SEQUENCE [LARGE SCALE GENOMIC DNA]</scope>
    <source>
        <strain evidence="2 3">HSR-Est</strain>
    </source>
</reference>
<dbReference type="PANTHER" id="PTHR35283">
    <property type="entry name" value="T12C22.21 PROTEIN"/>
    <property type="match status" value="1"/>
</dbReference>
<feature type="transmembrane region" description="Helical" evidence="1">
    <location>
        <begin position="55"/>
        <end position="74"/>
    </location>
</feature>
<protein>
    <submittedName>
        <fullName evidence="2">Putative membrane protein</fullName>
    </submittedName>
</protein>
<dbReference type="GeneID" id="68858988"/>
<keyword evidence="1" id="KW-0472">Membrane</keyword>
<feature type="transmembrane region" description="Helical" evidence="1">
    <location>
        <begin position="110"/>
        <end position="130"/>
    </location>
</feature>
<dbReference type="RefSeq" id="WP_229121116.1">
    <property type="nucleotide sequence ID" value="NZ_CP064791.1"/>
</dbReference>
<sequence>MIQVVGAIDRRVDRTGLSALVAAGDVVLIGLFVAIGEFTHGSPPWNAPVAAIEAFVPFLLGWLLAAFVGGLYTADAWKFPLRAFSWTAPAWVMAVLITMAIRALPFVPGGVALTFVAVSIGVGLALLVPWRMTIAWLYGG</sequence>
<dbReference type="Proteomes" id="UP000663292">
    <property type="component" value="Chromosome"/>
</dbReference>
<keyword evidence="1" id="KW-0812">Transmembrane</keyword>